<dbReference type="Gene3D" id="3.40.50.2300">
    <property type="match status" value="1"/>
</dbReference>
<dbReference type="FunCoup" id="I2GW92">
    <property type="interactions" value="628"/>
</dbReference>
<keyword evidence="5" id="KW-0378">Hydrolase</keyword>
<evidence type="ECO:0000256" key="5">
    <source>
        <dbReference type="ARBA" id="ARBA00022801"/>
    </source>
</evidence>
<dbReference type="OrthoDB" id="3388at2759"/>
<feature type="active site" description="Nucleophile" evidence="8">
    <location>
        <position position="9"/>
    </location>
</feature>
<dbReference type="EMBL" id="HE806316">
    <property type="protein sequence ID" value="CCH58394.1"/>
    <property type="molecule type" value="Genomic_DNA"/>
</dbReference>
<keyword evidence="4" id="KW-0963">Cytoplasm</keyword>
<dbReference type="HOGENOM" id="CLU_071415_2_0_1"/>
<dbReference type="Proteomes" id="UP000002866">
    <property type="component" value="Chromosome 1"/>
</dbReference>
<feature type="active site" evidence="8">
    <location>
        <position position="15"/>
    </location>
</feature>
<feature type="domain" description="Phosphotyrosine protein phosphatase I" evidence="9">
    <location>
        <begin position="3"/>
        <end position="159"/>
    </location>
</feature>
<evidence type="ECO:0000256" key="8">
    <source>
        <dbReference type="PIRSR" id="PIRSR617867-1"/>
    </source>
</evidence>
<dbReference type="AlphaFoldDB" id="I2GW92"/>
<dbReference type="KEGG" id="tbl:TBLA_0A06010"/>
<dbReference type="CDD" id="cd16343">
    <property type="entry name" value="LMWPTP"/>
    <property type="match status" value="1"/>
</dbReference>
<evidence type="ECO:0000256" key="3">
    <source>
        <dbReference type="ARBA" id="ARBA00011063"/>
    </source>
</evidence>
<name>I2GW92_HENB6</name>
<dbReference type="SMART" id="SM00226">
    <property type="entry name" value="LMWPc"/>
    <property type="match status" value="1"/>
</dbReference>
<comment type="catalytic activity">
    <reaction evidence="7">
        <text>O-phospho-L-tyrosyl-[protein] + H2O = L-tyrosyl-[protein] + phosphate</text>
        <dbReference type="Rhea" id="RHEA:10684"/>
        <dbReference type="Rhea" id="RHEA-COMP:10136"/>
        <dbReference type="Rhea" id="RHEA-COMP:20101"/>
        <dbReference type="ChEBI" id="CHEBI:15377"/>
        <dbReference type="ChEBI" id="CHEBI:43474"/>
        <dbReference type="ChEBI" id="CHEBI:46858"/>
        <dbReference type="ChEBI" id="CHEBI:61978"/>
        <dbReference type="EC" id="3.1.3.48"/>
    </reaction>
</comment>
<dbReference type="GO" id="GO:0003993">
    <property type="term" value="F:acid phosphatase activity"/>
    <property type="evidence" value="ECO:0007669"/>
    <property type="project" value="UniProtKB-EC"/>
</dbReference>
<comment type="catalytic activity">
    <reaction evidence="1">
        <text>a phosphate monoester + H2O = an alcohol + phosphate</text>
        <dbReference type="Rhea" id="RHEA:15017"/>
        <dbReference type="ChEBI" id="CHEBI:15377"/>
        <dbReference type="ChEBI" id="CHEBI:30879"/>
        <dbReference type="ChEBI" id="CHEBI:43474"/>
        <dbReference type="ChEBI" id="CHEBI:67140"/>
        <dbReference type="EC" id="3.1.3.2"/>
    </reaction>
</comment>
<dbReference type="PANTHER" id="PTHR11717:SF7">
    <property type="entry name" value="LOW MOLECULAR WEIGHT PHOSPHOTYROSINE PROTEIN PHOSPHATASE"/>
    <property type="match status" value="1"/>
</dbReference>
<proteinExistence type="inferred from homology"/>
<dbReference type="OMA" id="YQQVTRF"/>
<reference evidence="10 11" key="1">
    <citation type="journal article" date="2011" name="Proc. Natl. Acad. Sci. U.S.A.">
        <title>Evolutionary erosion of yeast sex chromosomes by mating-type switching accidents.</title>
        <authorList>
            <person name="Gordon J.L."/>
            <person name="Armisen D."/>
            <person name="Proux-Wera E."/>
            <person name="Oheigeartaigh S.S."/>
            <person name="Byrne K.P."/>
            <person name="Wolfe K.H."/>
        </authorList>
    </citation>
    <scope>NUCLEOTIDE SEQUENCE [LARGE SCALE GENOMIC DNA]</scope>
    <source>
        <strain evidence="11">ATCC 34711 / CBS 6284 / DSM 70876 / NBRC 10599 / NRRL Y-10934 / UCD 77-7</strain>
    </source>
</reference>
<evidence type="ECO:0000256" key="2">
    <source>
        <dbReference type="ARBA" id="ARBA00004496"/>
    </source>
</evidence>
<dbReference type="FunFam" id="3.40.50.2300:FF:000105">
    <property type="entry name" value="Low molecular weight phosphotyrosine protein"/>
    <property type="match status" value="1"/>
</dbReference>
<evidence type="ECO:0000313" key="11">
    <source>
        <dbReference type="Proteomes" id="UP000002866"/>
    </source>
</evidence>
<dbReference type="InterPro" id="IPR036196">
    <property type="entry name" value="Ptyr_pPase_sf"/>
</dbReference>
<organism evidence="10 11">
    <name type="scientific">Henningerozyma blattae (strain ATCC 34711 / CBS 6284 / DSM 70876 / NBRC 10599 / NRRL Y-10934 / UCD 77-7)</name>
    <name type="common">Yeast</name>
    <name type="synonym">Tetrapisispora blattae</name>
    <dbReference type="NCBI Taxonomy" id="1071380"/>
    <lineage>
        <taxon>Eukaryota</taxon>
        <taxon>Fungi</taxon>
        <taxon>Dikarya</taxon>
        <taxon>Ascomycota</taxon>
        <taxon>Saccharomycotina</taxon>
        <taxon>Saccharomycetes</taxon>
        <taxon>Saccharomycetales</taxon>
        <taxon>Saccharomycetaceae</taxon>
        <taxon>Henningerozyma</taxon>
    </lineage>
</organism>
<comment type="subcellular location">
    <subcellularLocation>
        <location evidence="2">Cytoplasm</location>
    </subcellularLocation>
</comment>
<evidence type="ECO:0000256" key="4">
    <source>
        <dbReference type="ARBA" id="ARBA00022490"/>
    </source>
</evidence>
<dbReference type="Pfam" id="PF01451">
    <property type="entry name" value="LMWPc"/>
    <property type="match status" value="1"/>
</dbReference>
<dbReference type="GO" id="GO:0004726">
    <property type="term" value="F:non-membrane spanning protein tyrosine phosphatase activity"/>
    <property type="evidence" value="ECO:0007669"/>
    <property type="project" value="InterPro"/>
</dbReference>
<dbReference type="GeneID" id="14493062"/>
<evidence type="ECO:0000259" key="9">
    <source>
        <dbReference type="SMART" id="SM00226"/>
    </source>
</evidence>
<comment type="similarity">
    <text evidence="3">Belongs to the low molecular weight phosphotyrosine protein phosphatase family.</text>
</comment>
<keyword evidence="11" id="KW-1185">Reference proteome</keyword>
<dbReference type="InterPro" id="IPR050438">
    <property type="entry name" value="LMW_PTPase"/>
</dbReference>
<keyword evidence="6" id="KW-0904">Protein phosphatase</keyword>
<feature type="active site" description="Proton donor" evidence="8">
    <location>
        <position position="133"/>
    </location>
</feature>
<dbReference type="InterPro" id="IPR023485">
    <property type="entry name" value="Ptyr_pPase"/>
</dbReference>
<dbReference type="GO" id="GO:0005737">
    <property type="term" value="C:cytoplasm"/>
    <property type="evidence" value="ECO:0007669"/>
    <property type="project" value="UniProtKB-SubCell"/>
</dbReference>
<evidence type="ECO:0000256" key="1">
    <source>
        <dbReference type="ARBA" id="ARBA00000032"/>
    </source>
</evidence>
<dbReference type="PANTHER" id="PTHR11717">
    <property type="entry name" value="LOW MOLECULAR WEIGHT PROTEIN TYROSINE PHOSPHATASE"/>
    <property type="match status" value="1"/>
</dbReference>
<dbReference type="eggNOG" id="KOG3217">
    <property type="taxonomic scope" value="Eukaryota"/>
</dbReference>
<dbReference type="InterPro" id="IPR017867">
    <property type="entry name" value="Tyr_phospatase_low_mol_wt"/>
</dbReference>
<gene>
    <name evidence="10" type="primary">TBLA0A06010</name>
    <name evidence="10" type="ORF">TBLA_0A06010</name>
</gene>
<evidence type="ECO:0000256" key="6">
    <source>
        <dbReference type="ARBA" id="ARBA00022912"/>
    </source>
</evidence>
<dbReference type="RefSeq" id="XP_004177913.1">
    <property type="nucleotide sequence ID" value="XM_004177865.1"/>
</dbReference>
<dbReference type="STRING" id="1071380.I2GW92"/>
<dbReference type="InterPro" id="IPR002115">
    <property type="entry name" value="Tyr_Pase_low_mol_wt_mml"/>
</dbReference>
<dbReference type="PRINTS" id="PR00720">
    <property type="entry name" value="MAMMALPTPASE"/>
</dbReference>
<sequence length="161" mass="18247">MGINVLFVCLGNICRSPMAEAVFRDVVKKQGLSDKFDLIDSCGTSNFHIGETPDSRSVDICKRNNVPVNHRARQLTEADFNKFDYIIGMDNSNVQDIKHVGKRVNKDSKYRAQVNKFGDWNTKDSGFGDIVDDPYYGGKDGFATNFKQVTYFTNQFLLKEL</sequence>
<evidence type="ECO:0000256" key="7">
    <source>
        <dbReference type="ARBA" id="ARBA00051722"/>
    </source>
</evidence>
<dbReference type="SUPFAM" id="SSF52788">
    <property type="entry name" value="Phosphotyrosine protein phosphatases I"/>
    <property type="match status" value="1"/>
</dbReference>
<protein>
    <recommendedName>
        <fullName evidence="9">Phosphotyrosine protein phosphatase I domain-containing protein</fullName>
    </recommendedName>
</protein>
<accession>I2GW92</accession>
<dbReference type="PRINTS" id="PR00719">
    <property type="entry name" value="LMWPTPASE"/>
</dbReference>
<dbReference type="InParanoid" id="I2GW92"/>
<evidence type="ECO:0000313" key="10">
    <source>
        <dbReference type="EMBL" id="CCH58394.1"/>
    </source>
</evidence>